<dbReference type="EMBL" id="QUSM01000002">
    <property type="protein sequence ID" value="RGD74971.1"/>
    <property type="molecule type" value="Genomic_DNA"/>
</dbReference>
<keyword evidence="1" id="KW-1133">Transmembrane helix</keyword>
<organism evidence="2 3">
    <name type="scientific">Anaerofustis stercorihominis</name>
    <dbReference type="NCBI Taxonomy" id="214853"/>
    <lineage>
        <taxon>Bacteria</taxon>
        <taxon>Bacillati</taxon>
        <taxon>Bacillota</taxon>
        <taxon>Clostridia</taxon>
        <taxon>Eubacteriales</taxon>
        <taxon>Eubacteriaceae</taxon>
        <taxon>Anaerofustis</taxon>
    </lineage>
</organism>
<dbReference type="AlphaFoldDB" id="A0A3E3E089"/>
<sequence length="157" mass="18873">MKKLNIFIENNLLFIIAIFSQILNVVIYLSIKNYNFETFKILNIIILLSASLTQLYKNGDYNFKYMYIFFFVYFVIFFYINFSFENKDTTLLILSRLILPISFLFYLSSFGILFGISYFIFIIILILILNFFITFIPYIIFNITTCFINYFIKKRSS</sequence>
<reference evidence="2 3" key="1">
    <citation type="submission" date="2018-08" db="EMBL/GenBank/DDBJ databases">
        <title>A genome reference for cultivated species of the human gut microbiota.</title>
        <authorList>
            <person name="Zou Y."/>
            <person name="Xue W."/>
            <person name="Luo G."/>
        </authorList>
    </citation>
    <scope>NUCLEOTIDE SEQUENCE [LARGE SCALE GENOMIC DNA]</scope>
    <source>
        <strain evidence="2 3">AM25-6</strain>
    </source>
</reference>
<proteinExistence type="predicted"/>
<keyword evidence="1" id="KW-0472">Membrane</keyword>
<feature type="transmembrane region" description="Helical" evidence="1">
    <location>
        <begin position="12"/>
        <end position="31"/>
    </location>
</feature>
<dbReference type="Proteomes" id="UP000261212">
    <property type="component" value="Unassembled WGS sequence"/>
</dbReference>
<feature type="transmembrane region" description="Helical" evidence="1">
    <location>
        <begin position="103"/>
        <end position="129"/>
    </location>
</feature>
<evidence type="ECO:0000313" key="3">
    <source>
        <dbReference type="Proteomes" id="UP000261212"/>
    </source>
</evidence>
<evidence type="ECO:0000256" key="1">
    <source>
        <dbReference type="SAM" id="Phobius"/>
    </source>
</evidence>
<feature type="transmembrane region" description="Helical" evidence="1">
    <location>
        <begin position="62"/>
        <end position="82"/>
    </location>
</feature>
<evidence type="ECO:0000313" key="2">
    <source>
        <dbReference type="EMBL" id="RGD74971.1"/>
    </source>
</evidence>
<name>A0A3E3E089_9FIRM</name>
<protein>
    <submittedName>
        <fullName evidence="2">Uncharacterized protein</fullName>
    </submittedName>
</protein>
<gene>
    <name evidence="2" type="ORF">DW687_01205</name>
</gene>
<keyword evidence="1" id="KW-0812">Transmembrane</keyword>
<comment type="caution">
    <text evidence="2">The sequence shown here is derived from an EMBL/GenBank/DDBJ whole genome shotgun (WGS) entry which is preliminary data.</text>
</comment>
<accession>A0A3E3E089</accession>